<comment type="catalytic activity">
    <reaction evidence="4">
        <text>S-methyl-5'-thioadenosine + H2O + H(+) = S-methyl-5'-thioinosine + NH4(+)</text>
        <dbReference type="Rhea" id="RHEA:25025"/>
        <dbReference type="ChEBI" id="CHEBI:15377"/>
        <dbReference type="ChEBI" id="CHEBI:15378"/>
        <dbReference type="ChEBI" id="CHEBI:17509"/>
        <dbReference type="ChEBI" id="CHEBI:28938"/>
        <dbReference type="ChEBI" id="CHEBI:48595"/>
        <dbReference type="EC" id="3.5.4.31"/>
    </reaction>
</comment>
<dbReference type="HAMAP" id="MF_01281">
    <property type="entry name" value="MTA_SAH_deamin"/>
    <property type="match status" value="1"/>
</dbReference>
<accession>A0A3N1VJM6</accession>
<dbReference type="SUPFAM" id="SSF51338">
    <property type="entry name" value="Composite domain of metallo-dependent hydrolases"/>
    <property type="match status" value="2"/>
</dbReference>
<dbReference type="RefSeq" id="WP_170161504.1">
    <property type="nucleotide sequence ID" value="NZ_RJVA01000009.1"/>
</dbReference>
<dbReference type="InterPro" id="IPR023512">
    <property type="entry name" value="Deaminase_MtaD/DadD"/>
</dbReference>
<comment type="function">
    <text evidence="4">Catalyzes the deamination of 5-methylthioadenosine and S-adenosyl-L-homocysteine into 5-methylthioinosine and S-inosyl-L-homocysteine, respectively. Is also able to deaminate adenosine.</text>
</comment>
<protein>
    <recommendedName>
        <fullName evidence="4">5-methylthioadenosine/S-adenosylhomocysteine deaminase</fullName>
        <shortName evidence="4">MTA/SAH deaminase</shortName>
        <ecNumber evidence="4">3.5.4.28</ecNumber>
        <ecNumber evidence="4">3.5.4.31</ecNumber>
    </recommendedName>
</protein>
<organism evidence="6 7">
    <name type="scientific">Desulfosoma caldarium</name>
    <dbReference type="NCBI Taxonomy" id="610254"/>
    <lineage>
        <taxon>Bacteria</taxon>
        <taxon>Pseudomonadati</taxon>
        <taxon>Thermodesulfobacteriota</taxon>
        <taxon>Syntrophobacteria</taxon>
        <taxon>Syntrophobacterales</taxon>
        <taxon>Syntrophobacteraceae</taxon>
        <taxon>Desulfosoma</taxon>
    </lineage>
</organism>
<comment type="cofactor">
    <cofactor evidence="4">
        <name>Zn(2+)</name>
        <dbReference type="ChEBI" id="CHEBI:29105"/>
    </cofactor>
    <text evidence="4">Binds 1 zinc ion per subunit.</text>
</comment>
<dbReference type="PANTHER" id="PTHR43794">
    <property type="entry name" value="AMINOHYDROLASE SSNA-RELATED"/>
    <property type="match status" value="1"/>
</dbReference>
<reference evidence="6 7" key="1">
    <citation type="submission" date="2018-11" db="EMBL/GenBank/DDBJ databases">
        <title>Genomic Encyclopedia of Type Strains, Phase IV (KMG-IV): sequencing the most valuable type-strain genomes for metagenomic binning, comparative biology and taxonomic classification.</title>
        <authorList>
            <person name="Goeker M."/>
        </authorList>
    </citation>
    <scope>NUCLEOTIDE SEQUENCE [LARGE SCALE GENOMIC DNA]</scope>
    <source>
        <strain evidence="6 7">DSM 22027</strain>
    </source>
</reference>
<dbReference type="InterPro" id="IPR006680">
    <property type="entry name" value="Amidohydro-rel"/>
</dbReference>
<evidence type="ECO:0000256" key="2">
    <source>
        <dbReference type="ARBA" id="ARBA00022801"/>
    </source>
</evidence>
<proteinExistence type="inferred from homology"/>
<dbReference type="EC" id="3.5.4.28" evidence="4"/>
<keyword evidence="2 4" id="KW-0378">Hydrolase</keyword>
<dbReference type="EMBL" id="RJVA01000009">
    <property type="protein sequence ID" value="ROR03024.1"/>
    <property type="molecule type" value="Genomic_DNA"/>
</dbReference>
<evidence type="ECO:0000256" key="1">
    <source>
        <dbReference type="ARBA" id="ARBA00022723"/>
    </source>
</evidence>
<dbReference type="Pfam" id="PF01979">
    <property type="entry name" value="Amidohydro_1"/>
    <property type="match status" value="1"/>
</dbReference>
<feature type="binding site" evidence="4">
    <location>
        <position position="313"/>
    </location>
    <ligand>
        <name>Zn(2+)</name>
        <dbReference type="ChEBI" id="CHEBI:29105"/>
    </ligand>
</feature>
<feature type="binding site" evidence="4">
    <location>
        <position position="77"/>
    </location>
    <ligand>
        <name>Zn(2+)</name>
        <dbReference type="ChEBI" id="CHEBI:29105"/>
    </ligand>
</feature>
<name>A0A3N1VJM6_9BACT</name>
<dbReference type="CDD" id="cd01298">
    <property type="entry name" value="ATZ_TRZ_like"/>
    <property type="match status" value="1"/>
</dbReference>
<feature type="binding site" evidence="4">
    <location>
        <position position="228"/>
    </location>
    <ligand>
        <name>substrate</name>
    </ligand>
</feature>
<dbReference type="GO" id="GO:0050270">
    <property type="term" value="F:S-adenosylhomocysteine deaminase activity"/>
    <property type="evidence" value="ECO:0007669"/>
    <property type="project" value="UniProtKB-UniRule"/>
</dbReference>
<dbReference type="InterPro" id="IPR050287">
    <property type="entry name" value="MTA/SAH_deaminase"/>
</dbReference>
<evidence type="ECO:0000259" key="5">
    <source>
        <dbReference type="Pfam" id="PF01979"/>
    </source>
</evidence>
<feature type="binding site" evidence="4">
    <location>
        <position position="198"/>
    </location>
    <ligand>
        <name>substrate</name>
    </ligand>
</feature>
<dbReference type="SUPFAM" id="SSF51556">
    <property type="entry name" value="Metallo-dependent hydrolases"/>
    <property type="match status" value="1"/>
</dbReference>
<dbReference type="Proteomes" id="UP000276223">
    <property type="component" value="Unassembled WGS sequence"/>
</dbReference>
<dbReference type="GO" id="GO:0090614">
    <property type="term" value="F:5'-methylthioadenosine deaminase activity"/>
    <property type="evidence" value="ECO:0007669"/>
    <property type="project" value="UniProtKB-UniRule"/>
</dbReference>
<keyword evidence="7" id="KW-1185">Reference proteome</keyword>
<dbReference type="Gene3D" id="3.20.20.140">
    <property type="entry name" value="Metal-dependent hydrolases"/>
    <property type="match status" value="1"/>
</dbReference>
<evidence type="ECO:0000313" key="6">
    <source>
        <dbReference type="EMBL" id="ROR03024.1"/>
    </source>
</evidence>
<comment type="similarity">
    <text evidence="4">Belongs to the metallo-dependent hydrolases superfamily. MTA/SAH deaminase family.</text>
</comment>
<dbReference type="FunFam" id="3.20.20.140:FF:000014">
    <property type="entry name" value="5-methylthioadenosine/S-adenosylhomocysteine deaminase"/>
    <property type="match status" value="1"/>
</dbReference>
<comment type="caution">
    <text evidence="6">The sequence shown here is derived from an EMBL/GenBank/DDBJ whole genome shotgun (WGS) entry which is preliminary data.</text>
</comment>
<keyword evidence="1 4" id="KW-0479">Metal-binding</keyword>
<feature type="binding site" evidence="4">
    <location>
        <position position="313"/>
    </location>
    <ligand>
        <name>substrate</name>
    </ligand>
</feature>
<feature type="domain" description="Amidohydrolase-related" evidence="5">
    <location>
        <begin position="67"/>
        <end position="415"/>
    </location>
</feature>
<keyword evidence="3 4" id="KW-0862">Zinc</keyword>
<evidence type="ECO:0000256" key="4">
    <source>
        <dbReference type="HAMAP-Rule" id="MF_01281"/>
    </source>
</evidence>
<dbReference type="PANTHER" id="PTHR43794:SF11">
    <property type="entry name" value="AMIDOHYDROLASE-RELATED DOMAIN-CONTAINING PROTEIN"/>
    <property type="match status" value="1"/>
</dbReference>
<dbReference type="AlphaFoldDB" id="A0A3N1VJM6"/>
<comment type="catalytic activity">
    <reaction evidence="4">
        <text>S-adenosyl-L-homocysteine + H2O + H(+) = S-inosyl-L-homocysteine + NH4(+)</text>
        <dbReference type="Rhea" id="RHEA:20716"/>
        <dbReference type="ChEBI" id="CHEBI:15377"/>
        <dbReference type="ChEBI" id="CHEBI:15378"/>
        <dbReference type="ChEBI" id="CHEBI:28938"/>
        <dbReference type="ChEBI" id="CHEBI:57856"/>
        <dbReference type="ChEBI" id="CHEBI:57985"/>
        <dbReference type="EC" id="3.5.4.28"/>
    </reaction>
</comment>
<feature type="binding site" evidence="4">
    <location>
        <position position="104"/>
    </location>
    <ligand>
        <name>substrate</name>
    </ligand>
</feature>
<dbReference type="GO" id="GO:0046872">
    <property type="term" value="F:metal ion binding"/>
    <property type="evidence" value="ECO:0007669"/>
    <property type="project" value="UniProtKB-KW"/>
</dbReference>
<feature type="binding site" evidence="4">
    <location>
        <position position="75"/>
    </location>
    <ligand>
        <name>Zn(2+)</name>
        <dbReference type="ChEBI" id="CHEBI:29105"/>
    </ligand>
</feature>
<comment type="caution">
    <text evidence="4">Lacks conserved residue(s) required for the propagation of feature annotation.</text>
</comment>
<gene>
    <name evidence="4" type="primary">mtaD</name>
    <name evidence="6" type="ORF">EDC27_0279</name>
</gene>
<dbReference type="InterPro" id="IPR011059">
    <property type="entry name" value="Metal-dep_hydrolase_composite"/>
</dbReference>
<feature type="binding site" evidence="4">
    <location>
        <position position="225"/>
    </location>
    <ligand>
        <name>Zn(2+)</name>
        <dbReference type="ChEBI" id="CHEBI:29105"/>
    </ligand>
</feature>
<evidence type="ECO:0000313" key="7">
    <source>
        <dbReference type="Proteomes" id="UP000276223"/>
    </source>
</evidence>
<dbReference type="EC" id="3.5.4.31" evidence="4"/>
<dbReference type="Gene3D" id="2.30.40.10">
    <property type="entry name" value="Urease, subunit C, domain 1"/>
    <property type="match status" value="1"/>
</dbReference>
<dbReference type="InterPro" id="IPR032466">
    <property type="entry name" value="Metal_Hydrolase"/>
</dbReference>
<sequence>MRSDGKIPVDGLLTRADHVLTCDASFRVFSPGAVAFHRGTIVAVGPCSELEERYAAKETWSLQGHLLLPGLVNTHVHAAMSLFRGVGDDLPLHHWLHERIFPAESRFVRPQFVHLGTLLSCVEMVLGGTTTFCDGYFFEESAADAAERIGMRAVLGQGVLNFPTPDVPDPARIADRVAAFLESFSRRPSRLTPSLFCHAPYSCTPETLQWAKDLCRDHGLLFQIHVSETAWEVQEIQSRYGRSPVRLLKDLGILDKRTLCAHAVWVDEEEIQILAQTRAGVSHSLESNLKLASGIAPLPAMIGAGIPIGLGTDGCASNNDLDLFSEMSLAAKIHKAAFDDPTVCSARQVLLMATQGGARALGLGGIIGSLEVGKRADLVAVDMDQAHLTPLYDPVSHLVYAARSSDVRHVWVDGVPIVRDGTVQNLDVSQVLGEARTLARKIRTALFQP</sequence>
<evidence type="ECO:0000256" key="3">
    <source>
        <dbReference type="ARBA" id="ARBA00022833"/>
    </source>
</evidence>